<evidence type="ECO:0000313" key="5">
    <source>
        <dbReference type="Proteomes" id="UP000006514"/>
    </source>
</evidence>
<evidence type="ECO:0000256" key="2">
    <source>
        <dbReference type="ARBA" id="ARBA00018874"/>
    </source>
</evidence>
<dbReference type="OrthoDB" id="10259639at2759"/>
<dbReference type="Proteomes" id="UP000006514">
    <property type="component" value="Unassembled WGS sequence"/>
</dbReference>
<dbReference type="PANTHER" id="PTHR13292">
    <property type="entry name" value="AUTOPHAGY-RELATED PROTEIN 101"/>
    <property type="match status" value="1"/>
</dbReference>
<gene>
    <name evidence="4" type="ORF">AURDEDRAFT_116752</name>
</gene>
<keyword evidence="5" id="KW-1185">Reference proteome</keyword>
<dbReference type="GO" id="GO:0019901">
    <property type="term" value="F:protein kinase binding"/>
    <property type="evidence" value="ECO:0007669"/>
    <property type="project" value="TreeGrafter"/>
</dbReference>
<dbReference type="InParanoid" id="J0LHQ4"/>
<dbReference type="FunCoup" id="J0LHQ4">
    <property type="interactions" value="35"/>
</dbReference>
<dbReference type="GO" id="GO:0000045">
    <property type="term" value="P:autophagosome assembly"/>
    <property type="evidence" value="ECO:0007669"/>
    <property type="project" value="TreeGrafter"/>
</dbReference>
<dbReference type="Pfam" id="PF07855">
    <property type="entry name" value="ATG101"/>
    <property type="match status" value="1"/>
</dbReference>
<comment type="similarity">
    <text evidence="1">Belongs to the ATG101 family.</text>
</comment>
<dbReference type="GO" id="GO:0000407">
    <property type="term" value="C:phagophore assembly site"/>
    <property type="evidence" value="ECO:0007669"/>
    <property type="project" value="TreeGrafter"/>
</dbReference>
<dbReference type="AlphaFoldDB" id="J0LHQ4"/>
<evidence type="ECO:0000256" key="3">
    <source>
        <dbReference type="ARBA" id="ARBA00023006"/>
    </source>
</evidence>
<organism evidence="4 5">
    <name type="scientific">Auricularia subglabra (strain TFB-10046 / SS5)</name>
    <name type="common">White-rot fungus</name>
    <name type="synonym">Auricularia delicata (strain TFB10046)</name>
    <dbReference type="NCBI Taxonomy" id="717982"/>
    <lineage>
        <taxon>Eukaryota</taxon>
        <taxon>Fungi</taxon>
        <taxon>Dikarya</taxon>
        <taxon>Basidiomycota</taxon>
        <taxon>Agaricomycotina</taxon>
        <taxon>Agaricomycetes</taxon>
        <taxon>Auriculariales</taxon>
        <taxon>Auriculariaceae</taxon>
        <taxon>Auricularia</taxon>
    </lineage>
</organism>
<evidence type="ECO:0000313" key="4">
    <source>
        <dbReference type="EMBL" id="EJD37674.1"/>
    </source>
</evidence>
<dbReference type="KEGG" id="adl:AURDEDRAFT_116752"/>
<keyword evidence="3" id="KW-0072">Autophagy</keyword>
<accession>J0LHQ4</accession>
<reference evidence="5" key="1">
    <citation type="journal article" date="2012" name="Science">
        <title>The Paleozoic origin of enzymatic lignin decomposition reconstructed from 31 fungal genomes.</title>
        <authorList>
            <person name="Floudas D."/>
            <person name="Binder M."/>
            <person name="Riley R."/>
            <person name="Barry K."/>
            <person name="Blanchette R.A."/>
            <person name="Henrissat B."/>
            <person name="Martinez A.T."/>
            <person name="Otillar R."/>
            <person name="Spatafora J.W."/>
            <person name="Yadav J.S."/>
            <person name="Aerts A."/>
            <person name="Benoit I."/>
            <person name="Boyd A."/>
            <person name="Carlson A."/>
            <person name="Copeland A."/>
            <person name="Coutinho P.M."/>
            <person name="de Vries R.P."/>
            <person name="Ferreira P."/>
            <person name="Findley K."/>
            <person name="Foster B."/>
            <person name="Gaskell J."/>
            <person name="Glotzer D."/>
            <person name="Gorecki P."/>
            <person name="Heitman J."/>
            <person name="Hesse C."/>
            <person name="Hori C."/>
            <person name="Igarashi K."/>
            <person name="Jurgens J.A."/>
            <person name="Kallen N."/>
            <person name="Kersten P."/>
            <person name="Kohler A."/>
            <person name="Kuees U."/>
            <person name="Kumar T.K.A."/>
            <person name="Kuo A."/>
            <person name="LaButti K."/>
            <person name="Larrondo L.F."/>
            <person name="Lindquist E."/>
            <person name="Ling A."/>
            <person name="Lombard V."/>
            <person name="Lucas S."/>
            <person name="Lundell T."/>
            <person name="Martin R."/>
            <person name="McLaughlin D.J."/>
            <person name="Morgenstern I."/>
            <person name="Morin E."/>
            <person name="Murat C."/>
            <person name="Nagy L.G."/>
            <person name="Nolan M."/>
            <person name="Ohm R.A."/>
            <person name="Patyshakuliyeva A."/>
            <person name="Rokas A."/>
            <person name="Ruiz-Duenas F.J."/>
            <person name="Sabat G."/>
            <person name="Salamov A."/>
            <person name="Samejima M."/>
            <person name="Schmutz J."/>
            <person name="Slot J.C."/>
            <person name="St John F."/>
            <person name="Stenlid J."/>
            <person name="Sun H."/>
            <person name="Sun S."/>
            <person name="Syed K."/>
            <person name="Tsang A."/>
            <person name="Wiebenga A."/>
            <person name="Young D."/>
            <person name="Pisabarro A."/>
            <person name="Eastwood D.C."/>
            <person name="Martin F."/>
            <person name="Cullen D."/>
            <person name="Grigoriev I.V."/>
            <person name="Hibbett D.S."/>
        </authorList>
    </citation>
    <scope>NUCLEOTIDE SEQUENCE [LARGE SCALE GENOMIC DNA]</scope>
    <source>
        <strain evidence="5">TFB10046</strain>
    </source>
</reference>
<protein>
    <recommendedName>
        <fullName evidence="2">Autophagy-related protein 101</fullName>
    </recommendedName>
</protein>
<name>J0LHQ4_AURST</name>
<dbReference type="InterPro" id="IPR012445">
    <property type="entry name" value="ATG101"/>
</dbReference>
<evidence type="ECO:0000256" key="1">
    <source>
        <dbReference type="ARBA" id="ARBA00007130"/>
    </source>
</evidence>
<proteinExistence type="inferred from homology"/>
<sequence>MEAHPVIPIDITVDRQSVKDALRALLHAILFHRLFGSIKPFYFDVLDVTIPGIEDSEVDRLIDNRVGALYRAMDGYTNKRGQLVVILSEKRAKKTWFGSGEEEYTWEQWVINVEIRQPKNDDERQTLHRAVSDTLARAVRTILDHTSSEKGRAAVPPIRQNEGLSPFPYRIVAKIGGLELQSS</sequence>
<dbReference type="EMBL" id="JH687837">
    <property type="protein sequence ID" value="EJD37674.1"/>
    <property type="molecule type" value="Genomic_DNA"/>
</dbReference>
<dbReference type="GO" id="GO:1990316">
    <property type="term" value="C:Atg1/ULK1 kinase complex"/>
    <property type="evidence" value="ECO:0007669"/>
    <property type="project" value="TreeGrafter"/>
</dbReference>
<dbReference type="PANTHER" id="PTHR13292:SF0">
    <property type="entry name" value="AUTOPHAGY-RELATED PROTEIN 101"/>
    <property type="match status" value="1"/>
</dbReference>
<dbReference type="eggNOG" id="KOG4493">
    <property type="taxonomic scope" value="Eukaryota"/>
</dbReference>
<dbReference type="OMA" id="VCWEIWT"/>